<dbReference type="SUPFAM" id="SSF102114">
    <property type="entry name" value="Radical SAM enzymes"/>
    <property type="match status" value="1"/>
</dbReference>
<feature type="domain" description="Radical SAM core" evidence="7">
    <location>
        <begin position="118"/>
        <end position="356"/>
    </location>
</feature>
<gene>
    <name evidence="8" type="ORF">K1720_06595</name>
</gene>
<dbReference type="KEGG" id="thei:K1720_06595"/>
<dbReference type="InterPro" id="IPR016431">
    <property type="entry name" value="Pyrv-formate_lyase-activ_prd"/>
</dbReference>
<evidence type="ECO:0000259" key="7">
    <source>
        <dbReference type="PROSITE" id="PS51918"/>
    </source>
</evidence>
<dbReference type="InterPro" id="IPR058240">
    <property type="entry name" value="rSAM_sf"/>
</dbReference>
<evidence type="ECO:0000256" key="2">
    <source>
        <dbReference type="ARBA" id="ARBA00022691"/>
    </source>
</evidence>
<dbReference type="SFLD" id="SFLDS00029">
    <property type="entry name" value="Radical_SAM"/>
    <property type="match status" value="1"/>
</dbReference>
<dbReference type="PANTHER" id="PTHR30352">
    <property type="entry name" value="PYRUVATE FORMATE-LYASE-ACTIVATING ENZYME"/>
    <property type="match status" value="1"/>
</dbReference>
<dbReference type="CDD" id="cd01335">
    <property type="entry name" value="Radical_SAM"/>
    <property type="match status" value="1"/>
</dbReference>
<dbReference type="InterPro" id="IPR013785">
    <property type="entry name" value="Aldolase_TIM"/>
</dbReference>
<dbReference type="EMBL" id="CP080572">
    <property type="protein sequence ID" value="USG99211.1"/>
    <property type="molecule type" value="Genomic_DNA"/>
</dbReference>
<evidence type="ECO:0000256" key="6">
    <source>
        <dbReference type="PIRSR" id="PIRSR004869-50"/>
    </source>
</evidence>
<evidence type="ECO:0000256" key="5">
    <source>
        <dbReference type="ARBA" id="ARBA00023014"/>
    </source>
</evidence>
<feature type="binding site" evidence="6">
    <location>
        <position position="142"/>
    </location>
    <ligand>
        <name>[4Fe-4S] cluster</name>
        <dbReference type="ChEBI" id="CHEBI:49883"/>
        <note>4Fe-4S-S-AdoMet</note>
    </ligand>
</feature>
<dbReference type="Gene3D" id="3.20.20.70">
    <property type="entry name" value="Aldolase class I"/>
    <property type="match status" value="1"/>
</dbReference>
<feature type="binding site" evidence="6">
    <location>
        <position position="135"/>
    </location>
    <ligand>
        <name>[4Fe-4S] cluster</name>
        <dbReference type="ChEBI" id="CHEBI:49883"/>
        <note>4Fe-4S-S-AdoMet</note>
    </ligand>
</feature>
<keyword evidence="9" id="KW-1185">Reference proteome</keyword>
<keyword evidence="4 6" id="KW-0408">Iron</keyword>
<dbReference type="InterPro" id="IPR007197">
    <property type="entry name" value="rSAM"/>
</dbReference>
<dbReference type="PIRSF" id="PIRSF004869">
    <property type="entry name" value="PflX_prd"/>
    <property type="match status" value="1"/>
</dbReference>
<organism evidence="8 9">
    <name type="scientific">Thermococcus argininiproducens</name>
    <dbReference type="NCBI Taxonomy" id="2866384"/>
    <lineage>
        <taxon>Archaea</taxon>
        <taxon>Methanobacteriati</taxon>
        <taxon>Methanobacteriota</taxon>
        <taxon>Thermococci</taxon>
        <taxon>Thermococcales</taxon>
        <taxon>Thermococcaceae</taxon>
        <taxon>Thermococcus</taxon>
    </lineage>
</organism>
<sequence>MTKCELCGYESEEISEAIGVCVNCLRKNPQKALKKVMRSHFKWRELINLPSLPPQTGEISCKICVNECQILEGNPGYCGIIWNKKGKLVPITGSFDYGYLHWYLDPHPTNCVARPVCPEARHRGFCNLAVFFAGCNLDCLFCQNIEHKYMIKNGNIDPLAGIIISSKELANVAMKREVSCVCYFGGDPTPHAPYAIKASREIIKRAKDIKSTKRICWETNGLENPSIMKEMAKLSIESGGIIKIDWKAYTPQVYEALTGINGEKALQRIKGNIKLISSMKTRDEPPLLVVSTLVVPHYIDEEEVRKIATYLAKIDPEIPYVLLGFAPQHLMHDVLPTSKKQMEDVYHAAKEEGIKEVYIENYWLLR</sequence>
<evidence type="ECO:0000256" key="3">
    <source>
        <dbReference type="ARBA" id="ARBA00022723"/>
    </source>
</evidence>
<feature type="binding site" evidence="6">
    <location>
        <position position="139"/>
    </location>
    <ligand>
        <name>[4Fe-4S] cluster</name>
        <dbReference type="ChEBI" id="CHEBI:49883"/>
        <note>4Fe-4S-S-AdoMet</note>
    </ligand>
</feature>
<name>A0A9E7M9J1_9EURY</name>
<dbReference type="PANTHER" id="PTHR30352:SF22">
    <property type="entry name" value="PYRUVATE FORMATE-LYASE ACTIVATING ENZYME HOMOLOG"/>
    <property type="match status" value="1"/>
</dbReference>
<evidence type="ECO:0000256" key="4">
    <source>
        <dbReference type="ARBA" id="ARBA00023004"/>
    </source>
</evidence>
<dbReference type="InterPro" id="IPR034457">
    <property type="entry name" value="Organic_radical-activating"/>
</dbReference>
<dbReference type="GO" id="GO:0003824">
    <property type="term" value="F:catalytic activity"/>
    <property type="evidence" value="ECO:0007669"/>
    <property type="project" value="InterPro"/>
</dbReference>
<reference evidence="8 9" key="1">
    <citation type="submission" date="2021-08" db="EMBL/GenBank/DDBJ databases">
        <title>Thermococcus onnuriiensis IOH2.</title>
        <authorList>
            <person name="Park Y.-J."/>
        </authorList>
    </citation>
    <scope>NUCLEOTIDE SEQUENCE [LARGE SCALE GENOMIC DNA]</scope>
    <source>
        <strain evidence="8 9">IOH2</strain>
    </source>
</reference>
<keyword evidence="1" id="KW-0004">4Fe-4S</keyword>
<keyword evidence="5 6" id="KW-0411">Iron-sulfur</keyword>
<dbReference type="PROSITE" id="PS51918">
    <property type="entry name" value="RADICAL_SAM"/>
    <property type="match status" value="1"/>
</dbReference>
<proteinExistence type="predicted"/>
<evidence type="ECO:0000256" key="1">
    <source>
        <dbReference type="ARBA" id="ARBA00022485"/>
    </source>
</evidence>
<dbReference type="GO" id="GO:0046872">
    <property type="term" value="F:metal ion binding"/>
    <property type="evidence" value="ECO:0007669"/>
    <property type="project" value="UniProtKB-KW"/>
</dbReference>
<keyword evidence="2 6" id="KW-0949">S-adenosyl-L-methionine</keyword>
<keyword evidence="3 6" id="KW-0479">Metal-binding</keyword>
<accession>A0A9E7M9J1</accession>
<dbReference type="Pfam" id="PF04055">
    <property type="entry name" value="Radical_SAM"/>
    <property type="match status" value="1"/>
</dbReference>
<dbReference type="Proteomes" id="UP001056425">
    <property type="component" value="Chromosome"/>
</dbReference>
<evidence type="ECO:0000313" key="9">
    <source>
        <dbReference type="Proteomes" id="UP001056425"/>
    </source>
</evidence>
<evidence type="ECO:0000313" key="8">
    <source>
        <dbReference type="EMBL" id="USG99211.1"/>
    </source>
</evidence>
<dbReference type="GO" id="GO:0051539">
    <property type="term" value="F:4 iron, 4 sulfur cluster binding"/>
    <property type="evidence" value="ECO:0007669"/>
    <property type="project" value="UniProtKB-KW"/>
</dbReference>
<protein>
    <submittedName>
        <fullName evidence="8">Radical SAM protein</fullName>
    </submittedName>
</protein>
<dbReference type="AlphaFoldDB" id="A0A9E7M9J1"/>
<comment type="cofactor">
    <cofactor evidence="6">
        <name>[4Fe-4S] cluster</name>
        <dbReference type="ChEBI" id="CHEBI:49883"/>
    </cofactor>
    <text evidence="6">Binds 1 [4Fe-4S] cluster. The cluster is coordinated with 3 cysteines and an exchangeable S-adenosyl-L-methionine.</text>
</comment>